<organism evidence="1 2">
    <name type="scientific">Heterostelium pallidum (strain ATCC 26659 / Pp 5 / PN500)</name>
    <name type="common">Cellular slime mold</name>
    <name type="synonym">Polysphondylium pallidum</name>
    <dbReference type="NCBI Taxonomy" id="670386"/>
    <lineage>
        <taxon>Eukaryota</taxon>
        <taxon>Amoebozoa</taxon>
        <taxon>Evosea</taxon>
        <taxon>Eumycetozoa</taxon>
        <taxon>Dictyostelia</taxon>
        <taxon>Acytosteliales</taxon>
        <taxon>Acytosteliaceae</taxon>
        <taxon>Heterostelium</taxon>
    </lineage>
</organism>
<gene>
    <name evidence="1" type="ORF">PPL_11416</name>
</gene>
<dbReference type="GeneID" id="31366884"/>
<dbReference type="Gene3D" id="3.80.10.10">
    <property type="entry name" value="Ribonuclease Inhibitor"/>
    <property type="match status" value="1"/>
</dbReference>
<accession>D3BTC3</accession>
<evidence type="ECO:0008006" key="3">
    <source>
        <dbReference type="Google" id="ProtNLM"/>
    </source>
</evidence>
<evidence type="ECO:0000313" key="1">
    <source>
        <dbReference type="EMBL" id="EFA75340.1"/>
    </source>
</evidence>
<dbReference type="InParanoid" id="D3BTC3"/>
<dbReference type="PANTHER" id="PTHR32134:SF92">
    <property type="entry name" value="FNIP REPEAT-CONTAINING PROTEIN"/>
    <property type="match status" value="1"/>
</dbReference>
<protein>
    <recommendedName>
        <fullName evidence="3">F-box domain-containing protein</fullName>
    </recommendedName>
</protein>
<evidence type="ECO:0000313" key="2">
    <source>
        <dbReference type="Proteomes" id="UP000001396"/>
    </source>
</evidence>
<dbReference type="InterPro" id="IPR036047">
    <property type="entry name" value="F-box-like_dom_sf"/>
</dbReference>
<dbReference type="RefSeq" id="XP_020427474.1">
    <property type="nucleotide sequence ID" value="XM_020582171.1"/>
</dbReference>
<dbReference type="SUPFAM" id="SSF81383">
    <property type="entry name" value="F-box domain"/>
    <property type="match status" value="1"/>
</dbReference>
<dbReference type="PANTHER" id="PTHR32134">
    <property type="entry name" value="FNIP REPEAT-CONTAINING PROTEIN"/>
    <property type="match status" value="1"/>
</dbReference>
<dbReference type="SUPFAM" id="SSF52047">
    <property type="entry name" value="RNI-like"/>
    <property type="match status" value="1"/>
</dbReference>
<dbReference type="EMBL" id="ADBJ01000056">
    <property type="protein sequence ID" value="EFA75340.1"/>
    <property type="molecule type" value="Genomic_DNA"/>
</dbReference>
<dbReference type="FunCoup" id="D3BTC3">
    <property type="interactions" value="43"/>
</dbReference>
<name>D3BTC3_HETP5</name>
<keyword evidence="2" id="KW-1185">Reference proteome</keyword>
<comment type="caution">
    <text evidence="1">The sequence shown here is derived from an EMBL/GenBank/DDBJ whole genome shotgun (WGS) entry which is preliminary data.</text>
</comment>
<dbReference type="InterPro" id="IPR032675">
    <property type="entry name" value="LRR_dom_sf"/>
</dbReference>
<dbReference type="Gene3D" id="1.20.1280.50">
    <property type="match status" value="1"/>
</dbReference>
<proteinExistence type="predicted"/>
<dbReference type="AlphaFoldDB" id="D3BTC3"/>
<reference evidence="1 2" key="1">
    <citation type="journal article" date="2011" name="Genome Res.">
        <title>Phylogeny-wide analysis of social amoeba genomes highlights ancient origins for complex intercellular communication.</title>
        <authorList>
            <person name="Heidel A.J."/>
            <person name="Lawal H.M."/>
            <person name="Felder M."/>
            <person name="Schilde C."/>
            <person name="Helps N.R."/>
            <person name="Tunggal B."/>
            <person name="Rivero F."/>
            <person name="John U."/>
            <person name="Schleicher M."/>
            <person name="Eichinger L."/>
            <person name="Platzer M."/>
            <person name="Noegel A.A."/>
            <person name="Schaap P."/>
            <person name="Gloeckner G."/>
        </authorList>
    </citation>
    <scope>NUCLEOTIDE SEQUENCE [LARGE SCALE GENOMIC DNA]</scope>
    <source>
        <strain evidence="2">ATCC 26659 / Pp 5 / PN500</strain>
    </source>
</reference>
<sequence>MARTKKNKKDNNIPNNDLLMNLPYLLLTKIIRELDEDIDRICFSLVCKRWFDHRDKYLWFNCFDLKQESKDHFDNKKNRYFKLNSFKDQFQRSLESDKDCTLLIHQSEDKDRKNTNYLILSYGKQIIDDSIKLVDFEQYEIKSSYKKIILASDVNTLINKNMIDKIGKSNVQSLFVMGMCGFEVQLPSNIKDIESRNYIEEKYYPNELERLVYHDRCEVNTKQLPSTLKVLKIEEDDFISLPPNLEDLTLDFDYRRAQFTKPNESVFPSTIKRLQISTKWLDNIKHMTSIETLIVSALSSPILPGSIPSSVTHLTLKYGRELGIVRIKLPIIAEIFPENIKYLKLEGDISFESDLFSTMNHLETLDLTTLVTTGFGEINVGELPSSLINLYMPSTFNGAIRKSVVFPKNLQHLDLGIGFRGKVVAMPKSIKSLALGTHSEITPTSIPQLVETIYFRSICRLTFLKEWPTVTTSITIETDTFSYYLPYMIPDTLTTIKVKLSDITYSIRRLTSTSLLVFGVSQRNLTIYLTGKKARLLQSSIPQSVETFFFKTDSLLKLPEDSSQPLQPL</sequence>
<dbReference type="Proteomes" id="UP000001396">
    <property type="component" value="Unassembled WGS sequence"/>
</dbReference>
<dbReference type="InterPro" id="IPR051251">
    <property type="entry name" value="STK_FNIP-Repeat"/>
</dbReference>